<dbReference type="RefSeq" id="WP_329509265.1">
    <property type="nucleotide sequence ID" value="NZ_JAYWVC010000085.1"/>
</dbReference>
<comment type="caution">
    <text evidence="2">The sequence shown here is derived from an EMBL/GenBank/DDBJ whole genome shotgun (WGS) entry which is preliminary data.</text>
</comment>
<name>A0ABU7FLM7_9ACTN</name>
<dbReference type="Proteomes" id="UP001333996">
    <property type="component" value="Unassembled WGS sequence"/>
</dbReference>
<dbReference type="Gene3D" id="3.40.190.10">
    <property type="entry name" value="Periplasmic binding protein-like II"/>
    <property type="match status" value="1"/>
</dbReference>
<keyword evidence="1" id="KW-0732">Signal</keyword>
<reference evidence="2" key="1">
    <citation type="submission" date="2024-01" db="EMBL/GenBank/DDBJ databases">
        <title>First draft genome sequence data of TA4-1, the type strain of Gram-positive actinobacterium Streptomyces chiangmaiensis.</title>
        <authorList>
            <person name="Yasawong M."/>
            <person name="Nantapong N."/>
        </authorList>
    </citation>
    <scope>NUCLEOTIDE SEQUENCE</scope>
    <source>
        <strain evidence="2">TA4-1</strain>
    </source>
</reference>
<feature type="chain" id="PRO_5045451988" evidence="1">
    <location>
        <begin position="22"/>
        <end position="449"/>
    </location>
</feature>
<dbReference type="EMBL" id="JAYWVC010000085">
    <property type="protein sequence ID" value="MED7824839.1"/>
    <property type="molecule type" value="Genomic_DNA"/>
</dbReference>
<gene>
    <name evidence="2" type="ORF">VXC91_23320</name>
</gene>
<organism evidence="2 3">
    <name type="scientific">Streptomyces chiangmaiensis</name>
    <dbReference type="NCBI Taxonomy" id="766497"/>
    <lineage>
        <taxon>Bacteria</taxon>
        <taxon>Bacillati</taxon>
        <taxon>Actinomycetota</taxon>
        <taxon>Actinomycetes</taxon>
        <taxon>Kitasatosporales</taxon>
        <taxon>Streptomycetaceae</taxon>
        <taxon>Streptomyces</taxon>
    </lineage>
</organism>
<dbReference type="Pfam" id="PF01547">
    <property type="entry name" value="SBP_bac_1"/>
    <property type="match status" value="1"/>
</dbReference>
<keyword evidence="3" id="KW-1185">Reference proteome</keyword>
<dbReference type="InterPro" id="IPR050490">
    <property type="entry name" value="Bact_solute-bd_prot1"/>
</dbReference>
<dbReference type="PANTHER" id="PTHR43649">
    <property type="entry name" value="ARABINOSE-BINDING PROTEIN-RELATED"/>
    <property type="match status" value="1"/>
</dbReference>
<proteinExistence type="predicted"/>
<evidence type="ECO:0000313" key="3">
    <source>
        <dbReference type="Proteomes" id="UP001333996"/>
    </source>
</evidence>
<dbReference type="PROSITE" id="PS51257">
    <property type="entry name" value="PROKAR_LIPOPROTEIN"/>
    <property type="match status" value="1"/>
</dbReference>
<protein>
    <submittedName>
        <fullName evidence="2">Extracellular solute-binding protein</fullName>
    </submittedName>
</protein>
<evidence type="ECO:0000256" key="1">
    <source>
        <dbReference type="SAM" id="SignalP"/>
    </source>
</evidence>
<feature type="signal peptide" evidence="1">
    <location>
        <begin position="1"/>
        <end position="21"/>
    </location>
</feature>
<dbReference type="InterPro" id="IPR006059">
    <property type="entry name" value="SBP"/>
</dbReference>
<dbReference type="PANTHER" id="PTHR43649:SF12">
    <property type="entry name" value="DIACETYLCHITOBIOSE BINDING PROTEIN DASA"/>
    <property type="match status" value="1"/>
</dbReference>
<sequence length="449" mass="48154">MSRNRVFAAAMAGIMLTGALAACSSSGGDDGKDGPTTIKLLEFQKARADVVKDLLPEFEQAMAKQGREVKVELVADPLTDEQFKTKITQQLHSGTAPDVIDMGGTNVTGLAGAGYLLKLDDYLDKWDGWDQYYESAKDGARQPDGSFYSIPHEASVQSLFYRKDVLKRLGVDTSQPRTWDELIDRLKQVKDKTGEAPIVIPAGTAWGGGTWAEGFLPIMAGTGSTFYDAKSAKWKLESKGLSATFDLYGKLVKDGLLPVRDLQNPNPWEPTKYKKFPKGTLPVAAQGSWGWKYDWGPEGAAPIKDVRDKVGTWDYPALVPGTKPYSINAGGFGYSVNADSKSADAAVELAKWLSTGKALAEQLAAVGAVAPRKDLSGTGPYKDEPSLLEAERKLKTSILPLRGDGEDQVSQAVQGATAEVLSGKANGDQAAADFAKEAKELLGGNRVAE</sequence>
<dbReference type="SUPFAM" id="SSF53850">
    <property type="entry name" value="Periplasmic binding protein-like II"/>
    <property type="match status" value="1"/>
</dbReference>
<accession>A0ABU7FLM7</accession>
<evidence type="ECO:0000313" key="2">
    <source>
        <dbReference type="EMBL" id="MED7824839.1"/>
    </source>
</evidence>